<comment type="similarity">
    <text evidence="1">Belongs to the DprA/Smf family.</text>
</comment>
<evidence type="ECO:0000313" key="8">
    <source>
        <dbReference type="Proteomes" id="UP001177592"/>
    </source>
</evidence>
<dbReference type="GeneID" id="96877194"/>
<evidence type="ECO:0000313" key="5">
    <source>
        <dbReference type="EMBL" id="WGM06827.1"/>
    </source>
</evidence>
<reference evidence="3 7" key="1">
    <citation type="submission" date="2019-03" db="EMBL/GenBank/DDBJ databases">
        <title>Long-read sequencing reveals hyperdense prophage content in a complex bacterial symbiont genome.</title>
        <authorList>
            <person name="Frost C.L."/>
            <person name="Siozios S."/>
            <person name="Nadal-Jimenez P."/>
            <person name="Brockhurst M.A."/>
            <person name="King K.C."/>
            <person name="Darby A.C."/>
            <person name="Hurst G.D.D."/>
        </authorList>
    </citation>
    <scope>NUCLEOTIDE SEQUENCE [LARGE SCALE GENOMIC DNA]</scope>
    <source>
        <strain evidence="3 7">FIN</strain>
    </source>
</reference>
<dbReference type="RefSeq" id="WP_026824038.1">
    <property type="nucleotide sequence ID" value="NZ_CP038613.1"/>
</dbReference>
<dbReference type="InterPro" id="IPR057666">
    <property type="entry name" value="DrpA_SLOG"/>
</dbReference>
<keyword evidence="8" id="KW-1185">Reference proteome</keyword>
<dbReference type="Pfam" id="PF02481">
    <property type="entry name" value="DNA_processg_A"/>
    <property type="match status" value="1"/>
</dbReference>
<evidence type="ECO:0000313" key="4">
    <source>
        <dbReference type="EMBL" id="QBY43527.1"/>
    </source>
</evidence>
<proteinExistence type="inferred from homology"/>
<dbReference type="GO" id="GO:0009294">
    <property type="term" value="P:DNA-mediated transformation"/>
    <property type="evidence" value="ECO:0007669"/>
    <property type="project" value="InterPro"/>
</dbReference>
<protein>
    <submittedName>
        <fullName evidence="3">DNA recombination-mediator protein A</fullName>
    </submittedName>
    <submittedName>
        <fullName evidence="5">DNA-protecting protein DprA</fullName>
    </submittedName>
</protein>
<dbReference type="Gene3D" id="3.40.50.450">
    <property type="match status" value="1"/>
</dbReference>
<dbReference type="Proteomes" id="UP000295134">
    <property type="component" value="Chromosome"/>
</dbReference>
<dbReference type="EMBL" id="CP123523">
    <property type="protein sequence ID" value="WGM07495.1"/>
    <property type="molecule type" value="Genomic_DNA"/>
</dbReference>
<feature type="domain" description="Smf/DprA SLOG" evidence="2">
    <location>
        <begin position="82"/>
        <end position="292"/>
    </location>
</feature>
<dbReference type="EMBL" id="CP123523">
    <property type="protein sequence ID" value="WGM06827.1"/>
    <property type="molecule type" value="Genomic_DNA"/>
</dbReference>
<dbReference type="Proteomes" id="UP001177592">
    <property type="component" value="Chromosome"/>
</dbReference>
<organism evidence="3 7">
    <name type="scientific">Arsenophonus nasoniae</name>
    <name type="common">son-killer infecting Nasonia vitripennis</name>
    <dbReference type="NCBI Taxonomy" id="638"/>
    <lineage>
        <taxon>Bacteria</taxon>
        <taxon>Pseudomonadati</taxon>
        <taxon>Pseudomonadota</taxon>
        <taxon>Gammaproteobacteria</taxon>
        <taxon>Enterobacterales</taxon>
        <taxon>Morganellaceae</taxon>
        <taxon>Arsenophonus</taxon>
    </lineage>
</organism>
<name>A0A4P7KYR7_9GAMM</name>
<dbReference type="PANTHER" id="PTHR43022">
    <property type="entry name" value="PROTEIN SMF"/>
    <property type="match status" value="1"/>
</dbReference>
<evidence type="ECO:0000256" key="1">
    <source>
        <dbReference type="ARBA" id="ARBA00006525"/>
    </source>
</evidence>
<dbReference type="KEGG" id="ans:ArsFIN_20950"/>
<dbReference type="InterPro" id="IPR003488">
    <property type="entry name" value="DprA"/>
</dbReference>
<dbReference type="SUPFAM" id="SSF102405">
    <property type="entry name" value="MCP/YpsA-like"/>
    <property type="match status" value="1"/>
</dbReference>
<dbReference type="AlphaFoldDB" id="A0A4P7KYR7"/>
<dbReference type="KEGG" id="ans:ArsFIN_13230"/>
<dbReference type="EMBL" id="CP038613">
    <property type="protein sequence ID" value="QBY42764.1"/>
    <property type="molecule type" value="Genomic_DNA"/>
</dbReference>
<dbReference type="EMBL" id="CP038613">
    <property type="protein sequence ID" value="QBY43527.1"/>
    <property type="molecule type" value="Genomic_DNA"/>
</dbReference>
<gene>
    <name evidence="3" type="ORF">ArsFIN_13230</name>
    <name evidence="4" type="ORF">ArsFIN_20950</name>
    <name evidence="5" type="ORF">QE258_05940</name>
    <name evidence="6" type="ORF">QE258_09785</name>
</gene>
<evidence type="ECO:0000259" key="2">
    <source>
        <dbReference type="Pfam" id="PF02481"/>
    </source>
</evidence>
<accession>A0A4P7KYR7</accession>
<evidence type="ECO:0000313" key="3">
    <source>
        <dbReference type="EMBL" id="QBY42764.1"/>
    </source>
</evidence>
<reference evidence="5" key="2">
    <citation type="submission" date="2023-04" db="EMBL/GenBank/DDBJ databases">
        <title>Genome dynamics across the evolutionary transition to endosymbiosis.</title>
        <authorList>
            <person name="Siozios S."/>
            <person name="Nadal-Jimenez P."/>
            <person name="Azagi T."/>
            <person name="Sprong H."/>
            <person name="Frost C.L."/>
            <person name="Parratt S.R."/>
            <person name="Taylor G."/>
            <person name="Brettell L."/>
            <person name="Lew K.C."/>
            <person name="Croft L."/>
            <person name="King K.C."/>
            <person name="Brockhurst M.A."/>
            <person name="Hypsa V."/>
            <person name="Novakova E."/>
            <person name="Darby A.C."/>
            <person name="Hurst G.D.D."/>
        </authorList>
    </citation>
    <scope>NUCLEOTIDE SEQUENCE</scope>
    <source>
        <strain evidence="5">ANv_CAN</strain>
    </source>
</reference>
<evidence type="ECO:0000313" key="7">
    <source>
        <dbReference type="Proteomes" id="UP000295134"/>
    </source>
</evidence>
<dbReference type="PANTHER" id="PTHR43022:SF1">
    <property type="entry name" value="PROTEIN SMF"/>
    <property type="match status" value="1"/>
</dbReference>
<sequence length="294" mass="33947">MQLNFSSLDSFDHVISPFEEMAAYEALWSENGATFRSIADRFRKYPDTIPSRMVTENVRKEFKEILKDIFDRFQVKHFGIRIHGANEYPEKLRDAKHPIEVFYYQGWWDLINTRSVAVVGSRRVSEEGKKRTRKLVKCLIEDNFTIVSGLAEGVDTEAHRTALDAGGNTIAVIGTPLSHFYPKQNIELQQRIRENYLLISQVPFKRYLDQDYRTNRLFFPERNATMSALSEATIIVEASDTSGTLTQARAALDQGRKLFILDSCFKNSTISWPEKYEARGAIRVKNYQDIKDNL</sequence>
<evidence type="ECO:0000313" key="6">
    <source>
        <dbReference type="EMBL" id="WGM07495.1"/>
    </source>
</evidence>